<gene>
    <name evidence="3" type="ORF">CYY_006219</name>
</gene>
<dbReference type="InterPro" id="IPR032436">
    <property type="entry name" value="URB1_C"/>
</dbReference>
<reference evidence="3" key="1">
    <citation type="submission" date="2020-01" db="EMBL/GenBank/DDBJ databases">
        <title>Development of genomics and gene disruption for Polysphondylium violaceum indicates a role for the polyketide synthase stlB in stalk morphogenesis.</title>
        <authorList>
            <person name="Narita B."/>
            <person name="Kawabe Y."/>
            <person name="Kin K."/>
            <person name="Saito T."/>
            <person name="Gibbs R."/>
            <person name="Kuspa A."/>
            <person name="Muzny D."/>
            <person name="Queller D."/>
            <person name="Richards S."/>
            <person name="Strassman J."/>
            <person name="Sucgang R."/>
            <person name="Worley K."/>
            <person name="Schaap P."/>
        </authorList>
    </citation>
    <scope>NUCLEOTIDE SEQUENCE</scope>
    <source>
        <strain evidence="3">QSvi11</strain>
    </source>
</reference>
<keyword evidence="4" id="KW-1185">Reference proteome</keyword>
<dbReference type="PANTHER" id="PTHR13500">
    <property type="entry name" value="NUCLEOLAR PRERIBOSOMAL-ASSOCIATED PROTEIN 1"/>
    <property type="match status" value="1"/>
</dbReference>
<feature type="domain" description="URB1 N-terminal" evidence="1">
    <location>
        <begin position="114"/>
        <end position="419"/>
    </location>
</feature>
<sequence>MNQKKLKKFNQPFKNNWIKDSNVIIAPVAKKENEQKDKQQQAITLEFVDNLSLFKFVQLLNSSSSKDIEKGLYSIIKIIRDEKELGTTDPSIPNHKNEALSLLFDYLKNSQQTQELFTIWDTCIDKYQVYQTTYALLMEFIAIILTLNDDPNLSSVSKNLSDKVIKDRFLDLQKIVSEYNKSSPNLAINCYRLLSSIIPLSMKHAKYIQTNFKFDSSGFQNSLNDLSTLGSYHGSRPFALRFLLSFLKLQNYKLTEFILESDLLLLKFCSQIQYDHHNIVLDFIESLEEYVLKSTIISKKLKIKFFTPSLLSKIGVIFSKDDIGDDCRQSIFNFLSTLCCSPVTGIISSDPKWNWFRDNENPCFENKSIVSLISELNPIVFQLHQTLFIKIIHSCPDLFVSYLKKLGYIETTLTLHWLNKTTMLIKTLSSPVPKSPSFKLNSNTLDENATTDRLLDPIPSSPMVLINMLIPPQVSNLSFGLQSESPLVTYNQLLVLLLCLKRINSVLNGLSQFYQENKSLYGERLEVFINDLKTGIKERLPSFRFFKENYTKFKSSTTIYGQFVSVLSEYVRYLPINDFVTLKMLDYSLLTQLDAFSQKQFIQLVSNSKTWHQPSNFFYRDQDGSTILDMVLKLYIGSKSLEIKDYYHQLLFKLLSINNLFSGIESEIDTWLEFLATPENIPFFEFICQNSHTNKFQYVDVCQIVSKSIGKQSQVFISPVLAAAIFYLFSLESPSQDQHFKSLDNQRYLSNVLSAISANYNCAKSILFISCFIEKKKQDTEISLSQLSLDSLKKFSITDAIGKFDQPHLSKSFTFIYQQATLTISKNQGESKEMEKKFAQQATTATQEKELFMEFVNESIWNIASGVNVDAFKRLPITLLLSQFSCTNQKTREDILVSRPDIKLSLLKNVASLSLRRLSNLVSLLIQLIENQYQQEQKVEQETLGNNTTDPTLDFYFDILDQSFISILDSKQSGQALKICDQYLSNPFVSKVFLKNFRFTFETSKLFFRIFKIFPKYESALVQKVIKYFVDGTNDKEFGIYRGALELILPFIDLSTCISIANRLESNINGTTTDQLLLFIQVLECISSHLDDNNNNNTTLPVYICQLIKNSSSPLDKFIKKEKVMQGDQVKLLGIFNKLVSILPKGQKEFGMSKLVSKFLLMDINGSSSCFSFINNLFFSGNQESLIKGLLVYCLENMSVDTHSSLILSILLKTNPQILLQQFKIVEIIESLGTDKLMITIDNIDQILPILYLSLVVPNQKISESLTNNLLNGISDSAIFFEPQLKDLFEISLKTCQYLQQQTTDDMSLHAKFNYIFIEKIANQEAEIQTSMVKNYLEALHQSMVLMKEEKSYTCVFNFHFKLLNSLIHSFHLEKKTTPIEKLIYLGFEILSNETLLLIEKFIMSLQKHFGYQYYLELVFSQLSQNKQILQLLKKNHISQPKKISVEQHQQDQLLKYRILHVLEILYYKSPSYCSNDTLSSIYFPTYNATTHPIDQVLLRIIYQHERHEYSIFSASNFLWGKTSSESYSPHHLLQSNSLLNETLLENSFSFYPVDTALELTSENEYQIFTQEFSQNQVIKTLDQFPYDPSFLLRLFLALVEDQQELDAYSFFFNGPLSFTIRSLSSNQISIRQLAYKVLAKYQALEQTSQLPNVDTKLISILKSTVYEKNQHIPNLFTIFFTNCIKVLSGRNKDGNRTTISTFLKSNALLDLNLIPLFNSHITKFSNKSIICWLLDGLSSSLPDENTEFLIKKNHSITVLMNLFDSNLSTVKIKSIIIEIFTKLSNSSSGSTLLLKQGIIPWISHQSSNSSLQKSSFDLLIHLVFNIHHNIKSNSIEFTSQSGILISYLLQYILNIEWNNEFKDDVIKVLESITFHLFSTKSNSSSFLNISIPDINSLIGKYEHCLEILTTQEKSKFLENISKIICLSSQITRAYLRLPEQQQSTIMNWITNALSLSTNIDLIRLLLDWIKDIYLHGNKQQKNSLLLNQLFVLENRLINDFNNNKDNSLINLYQICIILFGYQYNNIDKELEKYLSNISIQSNNIESLLPTIKYIKQNLYK</sequence>
<evidence type="ECO:0000313" key="3">
    <source>
        <dbReference type="EMBL" id="KAF2072464.1"/>
    </source>
</evidence>
<dbReference type="Pfam" id="PF16201">
    <property type="entry name" value="NopRA1"/>
    <property type="match status" value="1"/>
</dbReference>
<feature type="domain" description="URB1 C-terminal" evidence="2">
    <location>
        <begin position="1617"/>
        <end position="1802"/>
    </location>
</feature>
<dbReference type="GO" id="GO:0000463">
    <property type="term" value="P:maturation of LSU-rRNA from tricistronic rRNA transcript (SSU-rRNA, 5.8S rRNA, LSU-rRNA)"/>
    <property type="evidence" value="ECO:0007669"/>
    <property type="project" value="TreeGrafter"/>
</dbReference>
<dbReference type="Proteomes" id="UP000695562">
    <property type="component" value="Unassembled WGS sequence"/>
</dbReference>
<proteinExistence type="predicted"/>
<protein>
    <recommendedName>
        <fullName evidence="5">Nucleolar pre-ribosomal-associated protein 1 C-terminal domain-containing protein</fullName>
    </recommendedName>
</protein>
<organism evidence="3 4">
    <name type="scientific">Polysphondylium violaceum</name>
    <dbReference type="NCBI Taxonomy" id="133409"/>
    <lineage>
        <taxon>Eukaryota</taxon>
        <taxon>Amoebozoa</taxon>
        <taxon>Evosea</taxon>
        <taxon>Eumycetozoa</taxon>
        <taxon>Dictyostelia</taxon>
        <taxon>Dictyosteliales</taxon>
        <taxon>Dictyosteliaceae</taxon>
        <taxon>Polysphondylium</taxon>
    </lineage>
</organism>
<dbReference type="GO" id="GO:0000466">
    <property type="term" value="P:maturation of 5.8S rRNA from tricistronic rRNA transcript (SSU-rRNA, 5.8S rRNA, LSU-rRNA)"/>
    <property type="evidence" value="ECO:0007669"/>
    <property type="project" value="TreeGrafter"/>
</dbReference>
<dbReference type="PANTHER" id="PTHR13500:SF0">
    <property type="entry name" value="NUCLEOLAR PRE-RIBOSOMAL-ASSOCIATED PROTEIN 1"/>
    <property type="match status" value="1"/>
</dbReference>
<dbReference type="Pfam" id="PF11707">
    <property type="entry name" value="Npa1"/>
    <property type="match status" value="1"/>
</dbReference>
<comment type="caution">
    <text evidence="3">The sequence shown here is derived from an EMBL/GenBank/DDBJ whole genome shotgun (WGS) entry which is preliminary data.</text>
</comment>
<evidence type="ECO:0008006" key="5">
    <source>
        <dbReference type="Google" id="ProtNLM"/>
    </source>
</evidence>
<evidence type="ECO:0000259" key="1">
    <source>
        <dbReference type="Pfam" id="PF11707"/>
    </source>
</evidence>
<evidence type="ECO:0000259" key="2">
    <source>
        <dbReference type="Pfam" id="PF16201"/>
    </source>
</evidence>
<name>A0A8J4V655_9MYCE</name>
<evidence type="ECO:0000313" key="4">
    <source>
        <dbReference type="Proteomes" id="UP000695562"/>
    </source>
</evidence>
<dbReference type="GO" id="GO:0005730">
    <property type="term" value="C:nucleolus"/>
    <property type="evidence" value="ECO:0007669"/>
    <property type="project" value="TreeGrafter"/>
</dbReference>
<dbReference type="InterPro" id="IPR021714">
    <property type="entry name" value="URB1_N"/>
</dbReference>
<dbReference type="OrthoDB" id="72892at2759"/>
<dbReference type="EMBL" id="AJWJ01000277">
    <property type="protein sequence ID" value="KAF2072464.1"/>
    <property type="molecule type" value="Genomic_DNA"/>
</dbReference>
<dbReference type="InterPro" id="IPR039844">
    <property type="entry name" value="URB1"/>
</dbReference>
<accession>A0A8J4V655</accession>